<dbReference type="PANTHER" id="PTHR44591:SF3">
    <property type="entry name" value="RESPONSE REGULATORY DOMAIN-CONTAINING PROTEIN"/>
    <property type="match status" value="1"/>
</dbReference>
<dbReference type="GO" id="GO:0000160">
    <property type="term" value="P:phosphorelay signal transduction system"/>
    <property type="evidence" value="ECO:0007669"/>
    <property type="project" value="InterPro"/>
</dbReference>
<evidence type="ECO:0000313" key="4">
    <source>
        <dbReference type="EMBL" id="KFN49870.1"/>
    </source>
</evidence>
<dbReference type="Proteomes" id="UP000029391">
    <property type="component" value="Unassembled WGS sequence"/>
</dbReference>
<feature type="domain" description="Response regulatory" evidence="3">
    <location>
        <begin position="142"/>
        <end position="268"/>
    </location>
</feature>
<protein>
    <recommendedName>
        <fullName evidence="3">Response regulatory domain-containing protein</fullName>
    </recommendedName>
</protein>
<feature type="modified residue" description="4-aspartylphosphate" evidence="2">
    <location>
        <position position="198"/>
    </location>
</feature>
<feature type="domain" description="Response regulatory" evidence="3">
    <location>
        <begin position="15"/>
        <end position="133"/>
    </location>
</feature>
<keyword evidence="1 2" id="KW-0597">Phosphoprotein</keyword>
<dbReference type="STRING" id="1121013.GCA_000426365_02264"/>
<dbReference type="AlphaFoldDB" id="A0A091BZU2"/>
<dbReference type="CDD" id="cd00156">
    <property type="entry name" value="REC"/>
    <property type="match status" value="2"/>
</dbReference>
<evidence type="ECO:0000256" key="2">
    <source>
        <dbReference type="PROSITE-ProRule" id="PRU00169"/>
    </source>
</evidence>
<dbReference type="Pfam" id="PF00072">
    <property type="entry name" value="Response_reg"/>
    <property type="match status" value="2"/>
</dbReference>
<organism evidence="4 5">
    <name type="scientific">Arenimonas composti TR7-09 = DSM 18010</name>
    <dbReference type="NCBI Taxonomy" id="1121013"/>
    <lineage>
        <taxon>Bacteria</taxon>
        <taxon>Pseudomonadati</taxon>
        <taxon>Pseudomonadota</taxon>
        <taxon>Gammaproteobacteria</taxon>
        <taxon>Lysobacterales</taxon>
        <taxon>Lysobacteraceae</taxon>
        <taxon>Arenimonas</taxon>
    </lineage>
</organism>
<evidence type="ECO:0000259" key="3">
    <source>
        <dbReference type="PROSITE" id="PS50110"/>
    </source>
</evidence>
<dbReference type="SUPFAM" id="SSF52172">
    <property type="entry name" value="CheY-like"/>
    <property type="match status" value="2"/>
</dbReference>
<dbReference type="SMART" id="SM00448">
    <property type="entry name" value="REC"/>
    <property type="match status" value="2"/>
</dbReference>
<dbReference type="RefSeq" id="WP_026817235.1">
    <property type="nucleotide sequence ID" value="NZ_AUFF01000007.1"/>
</dbReference>
<proteinExistence type="predicted"/>
<dbReference type="InterPro" id="IPR011006">
    <property type="entry name" value="CheY-like_superfamily"/>
</dbReference>
<comment type="caution">
    <text evidence="4">The sequence shown here is derived from an EMBL/GenBank/DDBJ whole genome shotgun (WGS) entry which is preliminary data.</text>
</comment>
<comment type="caution">
    <text evidence="2">Lacks conserved residue(s) required for the propagation of feature annotation.</text>
</comment>
<gene>
    <name evidence="4" type="ORF">P873_08485</name>
</gene>
<dbReference type="InterPro" id="IPR050595">
    <property type="entry name" value="Bact_response_regulator"/>
</dbReference>
<dbReference type="eggNOG" id="COG0784">
    <property type="taxonomic scope" value="Bacteria"/>
</dbReference>
<dbReference type="PROSITE" id="PS50110">
    <property type="entry name" value="RESPONSE_REGULATORY"/>
    <property type="match status" value="2"/>
</dbReference>
<accession>A0A091BZU2</accession>
<sequence>MSSPVFRTFDTSQPRIMVVDGSKVVRKMIEGVLRQQLPGMEFVGCESGEEAKAALQSGQINLVTTALRLPDMDGLDLARYLREHTPQAYIPIIVVSGDVQERLESRQISDDVTDYFDKSLGFNALAAFIKGYVAPESEAGGEVLYVEDSRVVAMATRRMLEKHGLTVVHATGVEDAIAHLETAKSQGKVPGPDVVLTDVYLKGELTGKDLLKSIRRDFAYAKGLLPVLVMTGDANPANQTDLLRAGANDLVQKPIEERLLVTKLLFQLRVGRLLREKAARKA</sequence>
<name>A0A091BZU2_9GAMM</name>
<dbReference type="Gene3D" id="3.40.50.2300">
    <property type="match status" value="2"/>
</dbReference>
<keyword evidence="5" id="KW-1185">Reference proteome</keyword>
<evidence type="ECO:0000313" key="5">
    <source>
        <dbReference type="Proteomes" id="UP000029391"/>
    </source>
</evidence>
<reference evidence="4 5" key="1">
    <citation type="submission" date="2013-09" db="EMBL/GenBank/DDBJ databases">
        <title>Genome sequencing of Arenimonas composti.</title>
        <authorList>
            <person name="Chen F."/>
            <person name="Wang G."/>
        </authorList>
    </citation>
    <scope>NUCLEOTIDE SEQUENCE [LARGE SCALE GENOMIC DNA]</scope>
    <source>
        <strain evidence="4 5">TR7-09</strain>
    </source>
</reference>
<dbReference type="PANTHER" id="PTHR44591">
    <property type="entry name" value="STRESS RESPONSE REGULATOR PROTEIN 1"/>
    <property type="match status" value="1"/>
</dbReference>
<dbReference type="EMBL" id="AWXU01000027">
    <property type="protein sequence ID" value="KFN49870.1"/>
    <property type="molecule type" value="Genomic_DNA"/>
</dbReference>
<dbReference type="InterPro" id="IPR001789">
    <property type="entry name" value="Sig_transdc_resp-reg_receiver"/>
</dbReference>
<evidence type="ECO:0000256" key="1">
    <source>
        <dbReference type="ARBA" id="ARBA00022553"/>
    </source>
</evidence>
<dbReference type="OrthoDB" id="6192798at2"/>